<evidence type="ECO:0000259" key="7">
    <source>
        <dbReference type="PROSITE" id="PS50111"/>
    </source>
</evidence>
<evidence type="ECO:0000256" key="3">
    <source>
        <dbReference type="ARBA" id="ARBA00029447"/>
    </source>
</evidence>
<dbReference type="FunFam" id="1.10.287.950:FF:000001">
    <property type="entry name" value="Methyl-accepting chemotaxis sensory transducer"/>
    <property type="match status" value="1"/>
</dbReference>
<dbReference type="Gene3D" id="1.10.287.950">
    <property type="entry name" value="Methyl-accepting chemotaxis protein"/>
    <property type="match status" value="1"/>
</dbReference>
<feature type="domain" description="HAMP" evidence="8">
    <location>
        <begin position="338"/>
        <end position="390"/>
    </location>
</feature>
<feature type="domain" description="Methyl-accepting transducer" evidence="7">
    <location>
        <begin position="395"/>
        <end position="610"/>
    </location>
</feature>
<evidence type="ECO:0000256" key="4">
    <source>
        <dbReference type="PROSITE-ProRule" id="PRU00284"/>
    </source>
</evidence>
<dbReference type="HOGENOM" id="CLU_000445_107_16_7"/>
<dbReference type="Pfam" id="PF00672">
    <property type="entry name" value="HAMP"/>
    <property type="match status" value="1"/>
</dbReference>
<dbReference type="PROSITE" id="PS50111">
    <property type="entry name" value="CHEMOTAXIS_TRANSDUC_2"/>
    <property type="match status" value="1"/>
</dbReference>
<organism evidence="9 10">
    <name type="scientific">Pseudodesulfovibrio piezophilus (strain DSM 21447 / JCM 15486 / C1TLV30)</name>
    <name type="common">Desulfovibrio piezophilus</name>
    <dbReference type="NCBI Taxonomy" id="1322246"/>
    <lineage>
        <taxon>Bacteria</taxon>
        <taxon>Pseudomonadati</taxon>
        <taxon>Thermodesulfobacteriota</taxon>
        <taxon>Desulfovibrionia</taxon>
        <taxon>Desulfovibrionales</taxon>
        <taxon>Desulfovibrionaceae</taxon>
    </lineage>
</organism>
<dbReference type="OrthoDB" id="5342522at2"/>
<comment type="similarity">
    <text evidence="3">Belongs to the methyl-accepting chemotaxis (MCP) protein family.</text>
</comment>
<dbReference type="KEGG" id="dpi:BN4_12365"/>
<dbReference type="InterPro" id="IPR025991">
    <property type="entry name" value="Chemoreceptor_zinc-bind_dom"/>
</dbReference>
<dbReference type="PROSITE" id="PS50885">
    <property type="entry name" value="HAMP"/>
    <property type="match status" value="1"/>
</dbReference>
<dbReference type="InterPro" id="IPR003660">
    <property type="entry name" value="HAMP_dom"/>
</dbReference>
<dbReference type="InterPro" id="IPR004089">
    <property type="entry name" value="MCPsignal_dom"/>
</dbReference>
<dbReference type="SUPFAM" id="SSF58104">
    <property type="entry name" value="Methyl-accepting chemotaxis protein (MCP) signaling domain"/>
    <property type="match status" value="1"/>
</dbReference>
<keyword evidence="6" id="KW-0812">Transmembrane</keyword>
<dbReference type="SMART" id="SM00304">
    <property type="entry name" value="HAMP"/>
    <property type="match status" value="1"/>
</dbReference>
<dbReference type="PATRIC" id="fig|879567.3.peg.2520"/>
<evidence type="ECO:0000313" key="10">
    <source>
        <dbReference type="Proteomes" id="UP000011724"/>
    </source>
</evidence>
<feature type="transmembrane region" description="Helical" evidence="6">
    <location>
        <begin position="12"/>
        <end position="32"/>
    </location>
</feature>
<protein>
    <submittedName>
        <fullName evidence="9">Methyl-accepting chemotaxis sensory transducer</fullName>
    </submittedName>
</protein>
<dbReference type="Proteomes" id="UP000011724">
    <property type="component" value="Chromosome"/>
</dbReference>
<proteinExistence type="inferred from homology"/>
<evidence type="ECO:0000256" key="6">
    <source>
        <dbReference type="SAM" id="Phobius"/>
    </source>
</evidence>
<dbReference type="GO" id="GO:0005886">
    <property type="term" value="C:plasma membrane"/>
    <property type="evidence" value="ECO:0007669"/>
    <property type="project" value="TreeGrafter"/>
</dbReference>
<dbReference type="RefSeq" id="WP_015415643.1">
    <property type="nucleotide sequence ID" value="NC_020409.1"/>
</dbReference>
<dbReference type="PANTHER" id="PTHR43531:SF11">
    <property type="entry name" value="METHYL-ACCEPTING CHEMOTAXIS PROTEIN 3"/>
    <property type="match status" value="1"/>
</dbReference>
<dbReference type="InterPro" id="IPR051310">
    <property type="entry name" value="MCP_chemotaxis"/>
</dbReference>
<keyword evidence="2" id="KW-0145">Chemotaxis</keyword>
<evidence type="ECO:0000256" key="5">
    <source>
        <dbReference type="SAM" id="MobiDB-lite"/>
    </source>
</evidence>
<dbReference type="CDD" id="cd06225">
    <property type="entry name" value="HAMP"/>
    <property type="match status" value="1"/>
</dbReference>
<sequence>MSWKDCRLCAKFGIGFGTILLLLVALGSWSIYGINGIVNNSTEVIAGNSLRGNFTQKVLDHLKWAEKVNELLTDSNLHTLDVETDPSQCAFGKWYYSEARTKAEQLVPQIKPLLAKIEKYHNALHASAADIGKAYAPADVELGVFLRNKKLDHLSWMGRIKDALIDRLKSGAEVQTDSHQCSLGKWLYSNETRQRMLDDPEFGALVETIYEPHKALHQSAREINALLAKGDFTGAQHVFHQVTAPMAQKTLEEIDALLTLNDHRQEGYDKAKHIYTTVTEPALISIQNILNQCMQIISDNVMTDETMLAEADNTLIGVVLFSVFAVCLGLLLAWIISRGIIGPLRKGMDFATTVATGDLRATIDLTQKDEVGQLATSLTNMAGQLNSVVKEVNASTDNVASGSEELSATAQSLAQAAVEQSASIEQVSAAMDEMSAGVKSNADNAMETESIASQAALGARESGESVQEAMDALRSIAERITIIQEIARQTNLLALNAAIEAARAGEHGKGFAVVAAEVRQLAERSGQAAEEIGTLSDASMDVADTAVRKLRELVPQIGKTAELVQEIASSCQEQDKGVTEISTAIDHLDQVIQGNTSAAEEMSATSEELASLAQRLAHAMTFFKVSDNGFGQGENIHRTTVVSNRNAAPSLPGGTNIPHEDEYERF</sequence>
<dbReference type="BioCyc" id="DPIE1322246:BN4_RS11875-MONOMER"/>
<reference evidence="10" key="2">
    <citation type="journal article" date="2013" name="Stand. Genomic Sci.">
        <title>Complete genome sequence of Desulfocapsa sulfexigens, a marine deltaproteobacterium specialized in disproportionating inorganic sulfur compounds.</title>
        <authorList>
            <person name="Finster K.W."/>
            <person name="Kjeldsen K.U."/>
            <person name="Kube M."/>
            <person name="Reinhardt R."/>
            <person name="Mussmann M."/>
            <person name="Amann R."/>
            <person name="Schreiber L."/>
        </authorList>
    </citation>
    <scope>NUCLEOTIDE SEQUENCE [LARGE SCALE GENOMIC DNA]</scope>
    <source>
        <strain evidence="10">DSM 10523 / SB164P1</strain>
    </source>
</reference>
<dbReference type="GO" id="GO:0006935">
    <property type="term" value="P:chemotaxis"/>
    <property type="evidence" value="ECO:0007669"/>
    <property type="project" value="UniProtKB-KW"/>
</dbReference>
<dbReference type="Pfam" id="PF13682">
    <property type="entry name" value="CZB"/>
    <property type="match status" value="2"/>
</dbReference>
<comment type="subcellular location">
    <subcellularLocation>
        <location evidence="1">Membrane</location>
    </subcellularLocation>
</comment>
<accession>M1WMH2</accession>
<dbReference type="Pfam" id="PF00015">
    <property type="entry name" value="MCPsignal"/>
    <property type="match status" value="1"/>
</dbReference>
<dbReference type="Gene3D" id="1.20.120.30">
    <property type="entry name" value="Aspartate receptor, ligand-binding domain"/>
    <property type="match status" value="2"/>
</dbReference>
<evidence type="ECO:0000256" key="1">
    <source>
        <dbReference type="ARBA" id="ARBA00004370"/>
    </source>
</evidence>
<evidence type="ECO:0000256" key="2">
    <source>
        <dbReference type="ARBA" id="ARBA00022500"/>
    </source>
</evidence>
<dbReference type="eggNOG" id="COG0840">
    <property type="taxonomic scope" value="Bacteria"/>
</dbReference>
<dbReference type="SMART" id="SM00283">
    <property type="entry name" value="MA"/>
    <property type="match status" value="1"/>
</dbReference>
<dbReference type="GO" id="GO:0007165">
    <property type="term" value="P:signal transduction"/>
    <property type="evidence" value="ECO:0007669"/>
    <property type="project" value="UniProtKB-KW"/>
</dbReference>
<keyword evidence="4" id="KW-0807">Transducer</keyword>
<keyword evidence="6" id="KW-0472">Membrane</keyword>
<feature type="region of interest" description="Disordered" evidence="5">
    <location>
        <begin position="645"/>
        <end position="666"/>
    </location>
</feature>
<dbReference type="PANTHER" id="PTHR43531">
    <property type="entry name" value="PROTEIN ICFG"/>
    <property type="match status" value="1"/>
</dbReference>
<dbReference type="GO" id="GO:0004888">
    <property type="term" value="F:transmembrane signaling receptor activity"/>
    <property type="evidence" value="ECO:0007669"/>
    <property type="project" value="TreeGrafter"/>
</dbReference>
<dbReference type="AlphaFoldDB" id="M1WMH2"/>
<feature type="transmembrane region" description="Helical" evidence="6">
    <location>
        <begin position="315"/>
        <end position="336"/>
    </location>
</feature>
<evidence type="ECO:0000313" key="9">
    <source>
        <dbReference type="EMBL" id="CCH49600.1"/>
    </source>
</evidence>
<keyword evidence="6" id="KW-1133">Transmembrane helix</keyword>
<reference evidence="9 10" key="1">
    <citation type="journal article" date="2013" name="PLoS ONE">
        <title>The first genomic and proteomic characterization of a deep-sea sulfate reducer: insights into the piezophilic lifestyle of Desulfovibrio piezophilus.</title>
        <authorList>
            <person name="Pradel N."/>
            <person name="Ji B."/>
            <person name="Gimenez G."/>
            <person name="Talla E."/>
            <person name="Lenoble P."/>
            <person name="Garel M."/>
            <person name="Tamburini C."/>
            <person name="Fourquet P."/>
            <person name="Lebrun R."/>
            <person name="Bertin P."/>
            <person name="Denis Y."/>
            <person name="Pophillat M."/>
            <person name="Barbe V."/>
            <person name="Ollivier B."/>
            <person name="Dolla A."/>
        </authorList>
    </citation>
    <scope>NUCLEOTIDE SEQUENCE [LARGE SCALE GENOMIC DNA]</scope>
    <source>
        <strain evidence="10">DSM 10523 / SB164P1</strain>
    </source>
</reference>
<dbReference type="STRING" id="1322246.BN4_12365"/>
<dbReference type="EMBL" id="FO203427">
    <property type="protein sequence ID" value="CCH49600.1"/>
    <property type="molecule type" value="Genomic_DNA"/>
</dbReference>
<gene>
    <name evidence="9" type="ordered locus">BN4_12365</name>
</gene>
<name>M1WMH2_PSEP2</name>
<keyword evidence="10" id="KW-1185">Reference proteome</keyword>
<dbReference type="CDD" id="cd11386">
    <property type="entry name" value="MCP_signal"/>
    <property type="match status" value="1"/>
</dbReference>
<evidence type="ECO:0000259" key="8">
    <source>
        <dbReference type="PROSITE" id="PS50885"/>
    </source>
</evidence>